<comment type="subcellular location">
    <subcellularLocation>
        <location evidence="1">Nucleus</location>
    </subcellularLocation>
</comment>
<keyword evidence="2" id="KW-0479">Metal-binding</keyword>
<feature type="domain" description="Zn(2)-C6 fungal-type" evidence="7">
    <location>
        <begin position="49"/>
        <end position="82"/>
    </location>
</feature>
<dbReference type="Pfam" id="PF04082">
    <property type="entry name" value="Fungal_trans"/>
    <property type="match status" value="1"/>
</dbReference>
<keyword evidence="4" id="KW-0238">DNA-binding</keyword>
<feature type="compositionally biased region" description="Polar residues" evidence="6">
    <location>
        <begin position="142"/>
        <end position="151"/>
    </location>
</feature>
<dbReference type="Proteomes" id="UP001623330">
    <property type="component" value="Unassembled WGS sequence"/>
</dbReference>
<protein>
    <submittedName>
        <fullName evidence="8">Halotolerance protein 9</fullName>
    </submittedName>
</protein>
<dbReference type="EMBL" id="JBEVYD010000004">
    <property type="protein sequence ID" value="KAL3233409.1"/>
    <property type="molecule type" value="Genomic_DNA"/>
</dbReference>
<evidence type="ECO:0000256" key="2">
    <source>
        <dbReference type="ARBA" id="ARBA00022723"/>
    </source>
</evidence>
<evidence type="ECO:0000313" key="9">
    <source>
        <dbReference type="Proteomes" id="UP001623330"/>
    </source>
</evidence>
<keyword evidence="3" id="KW-0862">Zinc</keyword>
<dbReference type="PANTHER" id="PTHR46910">
    <property type="entry name" value="TRANSCRIPTION FACTOR PDR1"/>
    <property type="match status" value="1"/>
</dbReference>
<keyword evidence="9" id="KW-1185">Reference proteome</keyword>
<keyword evidence="5" id="KW-0539">Nucleus</keyword>
<dbReference type="Gene3D" id="4.10.240.10">
    <property type="entry name" value="Zn(2)-C6 fungal-type DNA-binding domain"/>
    <property type="match status" value="1"/>
</dbReference>
<evidence type="ECO:0000259" key="7">
    <source>
        <dbReference type="PROSITE" id="PS50048"/>
    </source>
</evidence>
<reference evidence="8 9" key="1">
    <citation type="submission" date="2024-05" db="EMBL/GenBank/DDBJ databases">
        <title>Long read based assembly of the Candida bracarensis genome reveals expanded adhesin content.</title>
        <authorList>
            <person name="Marcet-Houben M."/>
            <person name="Ksiezopolska E."/>
            <person name="Gabaldon T."/>
        </authorList>
    </citation>
    <scope>NUCLEOTIDE SEQUENCE [LARGE SCALE GENOMIC DNA]</scope>
    <source>
        <strain evidence="8 9">CBM6</strain>
    </source>
</reference>
<dbReference type="CDD" id="cd12148">
    <property type="entry name" value="fungal_TF_MHR"/>
    <property type="match status" value="1"/>
</dbReference>
<dbReference type="PROSITE" id="PS00463">
    <property type="entry name" value="ZN2_CY6_FUNGAL_1"/>
    <property type="match status" value="1"/>
</dbReference>
<evidence type="ECO:0000256" key="5">
    <source>
        <dbReference type="ARBA" id="ARBA00023242"/>
    </source>
</evidence>
<proteinExistence type="predicted"/>
<dbReference type="CDD" id="cd00067">
    <property type="entry name" value="GAL4"/>
    <property type="match status" value="1"/>
</dbReference>
<evidence type="ECO:0000313" key="8">
    <source>
        <dbReference type="EMBL" id="KAL3233409.1"/>
    </source>
</evidence>
<dbReference type="InterPro" id="IPR050987">
    <property type="entry name" value="AtrR-like"/>
</dbReference>
<sequence>MDIEKPASITSTESSGRDDNIRGNETSLIDYSIKILPHHHLYKRRSTKACDHCRKRKIRCDDVNEITGRCPNCTKFNVPCTFIFHEELQQKKKRAAEVKKKVGKTTKRKRKNNKEYVHNYTISDDSMTTEWRNESPVLSQTVQSPSISLSDRNVGESVSVPPPYLDPETVEVETPMVFQRMNNIREFLTNGNQSASESNIYEYFKFNHQNYINPEKANELNEKLIQIDRKVKGLIKYTPTIEKELELLMKRIGVSIPGTDLQKPTRQQYTTLLFTTQNLLYIKRKLFSRFKSKQSIGKVDVIPKSFDGITTPLSESSVDSNTSFKEDFMPALKDIFSIYLKYHVVQMTKVMEVSSMPTLSTDNKLYDLLTREQALSLIKSFQTLLISSSIFPTDGKECSNLIERYYHCKGSDMNKPELLLINMCLCLGAQKMRNHIIRKNNGFDIISEELLLKVKNVTLLNSVYFFHKTSSATVTIETLQGLLLLTHYIQIYINTETAAGVFMEAVNIAFYLELHLQDSYEMLNTNDLIKRRVLWMYCFSIDKYFSLILSRPPLIRDQNTDVLAAEEFFAIINSVILPTLTDDAPLRADTRENREKVLNIILGHYEFLPIVIGYFKVKLVKIELLLYDTCFSVRSTIDNTFDETIDKILEIKATLEAWRENLPSVLKLENYIEYINLLHSQIPDDNTLPSMINVCCSVLNIHFRYYYLVINLSLFTNTFLADNKDLWENSRHNITAVQQTFHNKAKDKSIKVLQLFLALKYDPDLYSELSYYLLTALFVILLYVVKCLNNTENNCELVYLINLLTDCHTLIIGEDEKMLVSEDMKWNMSIFFFTFLLHSITKNFKNDEKSKQNFNFKSKSLSPLLVRLVQTKTTIKEDILKQLEAFVSIMGLFKEETGENNETLTELNISAEDGKDAKELSIFTKLNTEALKILRTPIFGGGHIINCKDMENTLSEEEYFKEKDVEDRSILPLDLYDPVSETNPYDSIDEFQDFLLQGLFFSDRDMLFSYS</sequence>
<gene>
    <name evidence="8" type="ORF">RNJ44_03449</name>
</gene>
<dbReference type="InterPro" id="IPR036864">
    <property type="entry name" value="Zn2-C6_fun-type_DNA-bd_sf"/>
</dbReference>
<organism evidence="8 9">
    <name type="scientific">Nakaseomyces bracarensis</name>
    <dbReference type="NCBI Taxonomy" id="273131"/>
    <lineage>
        <taxon>Eukaryota</taxon>
        <taxon>Fungi</taxon>
        <taxon>Dikarya</taxon>
        <taxon>Ascomycota</taxon>
        <taxon>Saccharomycotina</taxon>
        <taxon>Saccharomycetes</taxon>
        <taxon>Saccharomycetales</taxon>
        <taxon>Saccharomycetaceae</taxon>
        <taxon>Nakaseomyces</taxon>
    </lineage>
</organism>
<comment type="caution">
    <text evidence="8">The sequence shown here is derived from an EMBL/GenBank/DDBJ whole genome shotgun (WGS) entry which is preliminary data.</text>
</comment>
<feature type="region of interest" description="Disordered" evidence="6">
    <location>
        <begin position="1"/>
        <end position="23"/>
    </location>
</feature>
<name>A0ABR4NX58_9SACH</name>
<dbReference type="InterPro" id="IPR007219">
    <property type="entry name" value="XnlR_reg_dom"/>
</dbReference>
<evidence type="ECO:0000256" key="6">
    <source>
        <dbReference type="SAM" id="MobiDB-lite"/>
    </source>
</evidence>
<dbReference type="SMART" id="SM00066">
    <property type="entry name" value="GAL4"/>
    <property type="match status" value="1"/>
</dbReference>
<dbReference type="Pfam" id="PF00172">
    <property type="entry name" value="Zn_clus"/>
    <property type="match status" value="1"/>
</dbReference>
<dbReference type="SUPFAM" id="SSF57701">
    <property type="entry name" value="Zn2/Cys6 DNA-binding domain"/>
    <property type="match status" value="1"/>
</dbReference>
<evidence type="ECO:0000256" key="3">
    <source>
        <dbReference type="ARBA" id="ARBA00022833"/>
    </source>
</evidence>
<dbReference type="PANTHER" id="PTHR46910:SF3">
    <property type="entry name" value="HALOTOLERANCE PROTEIN 9-RELATED"/>
    <property type="match status" value="1"/>
</dbReference>
<accession>A0ABR4NX58</accession>
<evidence type="ECO:0000256" key="4">
    <source>
        <dbReference type="ARBA" id="ARBA00023125"/>
    </source>
</evidence>
<evidence type="ECO:0000256" key="1">
    <source>
        <dbReference type="ARBA" id="ARBA00004123"/>
    </source>
</evidence>
<dbReference type="PROSITE" id="PS50048">
    <property type="entry name" value="ZN2_CY6_FUNGAL_2"/>
    <property type="match status" value="1"/>
</dbReference>
<dbReference type="InterPro" id="IPR001138">
    <property type="entry name" value="Zn2Cys6_DnaBD"/>
</dbReference>
<feature type="region of interest" description="Disordered" evidence="6">
    <location>
        <begin position="142"/>
        <end position="166"/>
    </location>
</feature>